<evidence type="ECO:0000313" key="11">
    <source>
        <dbReference type="Proteomes" id="UP000031366"/>
    </source>
</evidence>
<evidence type="ECO:0000313" key="10">
    <source>
        <dbReference type="EMBL" id="KIE44959.1"/>
    </source>
</evidence>
<name>A0A0C1TW69_9CLOT</name>
<dbReference type="CDD" id="cd00082">
    <property type="entry name" value="HisKA"/>
    <property type="match status" value="1"/>
</dbReference>
<dbReference type="GO" id="GO:0004721">
    <property type="term" value="F:phosphoprotein phosphatase activity"/>
    <property type="evidence" value="ECO:0007669"/>
    <property type="project" value="TreeGrafter"/>
</dbReference>
<evidence type="ECO:0000256" key="7">
    <source>
        <dbReference type="ARBA" id="ARBA00023012"/>
    </source>
</evidence>
<dbReference type="InterPro" id="IPR004358">
    <property type="entry name" value="Sig_transdc_His_kin-like_C"/>
</dbReference>
<keyword evidence="7" id="KW-0902">Two-component regulatory system</keyword>
<evidence type="ECO:0000259" key="9">
    <source>
        <dbReference type="PROSITE" id="PS50109"/>
    </source>
</evidence>
<dbReference type="FunFam" id="3.30.565.10:FF:000006">
    <property type="entry name" value="Sensor histidine kinase WalK"/>
    <property type="match status" value="1"/>
</dbReference>
<dbReference type="InterPro" id="IPR036890">
    <property type="entry name" value="HATPase_C_sf"/>
</dbReference>
<dbReference type="SMART" id="SM00387">
    <property type="entry name" value="HATPase_c"/>
    <property type="match status" value="1"/>
</dbReference>
<dbReference type="Pfam" id="PF00512">
    <property type="entry name" value="HisKA"/>
    <property type="match status" value="1"/>
</dbReference>
<keyword evidence="6 10" id="KW-0418">Kinase</keyword>
<dbReference type="SMART" id="SM00388">
    <property type="entry name" value="HisKA"/>
    <property type="match status" value="1"/>
</dbReference>
<evidence type="ECO:0000256" key="5">
    <source>
        <dbReference type="ARBA" id="ARBA00022679"/>
    </source>
</evidence>
<dbReference type="EMBL" id="AYSO01000020">
    <property type="protein sequence ID" value="KIE44959.1"/>
    <property type="molecule type" value="Genomic_DNA"/>
</dbReference>
<dbReference type="GO" id="GO:0016036">
    <property type="term" value="P:cellular response to phosphate starvation"/>
    <property type="evidence" value="ECO:0007669"/>
    <property type="project" value="TreeGrafter"/>
</dbReference>
<accession>A0A0C1TW69</accession>
<comment type="subcellular location">
    <subcellularLocation>
        <location evidence="2">Membrane</location>
    </subcellularLocation>
</comment>
<dbReference type="EC" id="2.7.13.3" evidence="3"/>
<proteinExistence type="predicted"/>
<evidence type="ECO:0000256" key="4">
    <source>
        <dbReference type="ARBA" id="ARBA00022553"/>
    </source>
</evidence>
<dbReference type="Proteomes" id="UP000031366">
    <property type="component" value="Unassembled WGS sequence"/>
</dbReference>
<comment type="catalytic activity">
    <reaction evidence="1">
        <text>ATP + protein L-histidine = ADP + protein N-phospho-L-histidine.</text>
        <dbReference type="EC" id="2.7.13.3"/>
    </reaction>
</comment>
<dbReference type="Pfam" id="PF02518">
    <property type="entry name" value="HATPase_c"/>
    <property type="match status" value="1"/>
</dbReference>
<evidence type="ECO:0000256" key="1">
    <source>
        <dbReference type="ARBA" id="ARBA00000085"/>
    </source>
</evidence>
<keyword evidence="8" id="KW-0472">Membrane</keyword>
<dbReference type="InterPro" id="IPR003661">
    <property type="entry name" value="HisK_dim/P_dom"/>
</dbReference>
<dbReference type="PROSITE" id="PS50109">
    <property type="entry name" value="HIS_KIN"/>
    <property type="match status" value="1"/>
</dbReference>
<dbReference type="SUPFAM" id="SSF47384">
    <property type="entry name" value="Homodimeric domain of signal transducing histidine kinase"/>
    <property type="match status" value="1"/>
</dbReference>
<dbReference type="OrthoDB" id="9773956at2"/>
<keyword evidence="4" id="KW-0597">Phosphoprotein</keyword>
<dbReference type="InterPro" id="IPR036097">
    <property type="entry name" value="HisK_dim/P_sf"/>
</dbReference>
<dbReference type="AlphaFoldDB" id="A0A0C1TW69"/>
<dbReference type="InterPro" id="IPR003594">
    <property type="entry name" value="HATPase_dom"/>
</dbReference>
<evidence type="ECO:0000256" key="8">
    <source>
        <dbReference type="SAM" id="Phobius"/>
    </source>
</evidence>
<dbReference type="CDD" id="cd00075">
    <property type="entry name" value="HATPase"/>
    <property type="match status" value="1"/>
</dbReference>
<feature type="domain" description="Histidine kinase" evidence="9">
    <location>
        <begin position="200"/>
        <end position="415"/>
    </location>
</feature>
<dbReference type="Gene3D" id="1.10.287.130">
    <property type="match status" value="1"/>
</dbReference>
<protein>
    <recommendedName>
        <fullName evidence="3">histidine kinase</fullName>
        <ecNumber evidence="3">2.7.13.3</ecNumber>
    </recommendedName>
</protein>
<gene>
    <name evidence="10" type="ORF">U732_859</name>
</gene>
<keyword evidence="8" id="KW-1133">Transmembrane helix</keyword>
<keyword evidence="11" id="KW-1185">Reference proteome</keyword>
<dbReference type="STRING" id="29341.RSJ17_07100"/>
<comment type="caution">
    <text evidence="10">The sequence shown here is derived from an EMBL/GenBank/DDBJ whole genome shotgun (WGS) entry which is preliminary data.</text>
</comment>
<evidence type="ECO:0000256" key="6">
    <source>
        <dbReference type="ARBA" id="ARBA00022777"/>
    </source>
</evidence>
<dbReference type="RefSeq" id="WP_039636987.1">
    <property type="nucleotide sequence ID" value="NZ_AYSO01000020.1"/>
</dbReference>
<dbReference type="PANTHER" id="PTHR45453:SF1">
    <property type="entry name" value="PHOSPHATE REGULON SENSOR PROTEIN PHOR"/>
    <property type="match status" value="1"/>
</dbReference>
<feature type="transmembrane region" description="Helical" evidence="8">
    <location>
        <begin position="12"/>
        <end position="32"/>
    </location>
</feature>
<organism evidence="10 11">
    <name type="scientific">Clostridium argentinense CDC 2741</name>
    <dbReference type="NCBI Taxonomy" id="1418104"/>
    <lineage>
        <taxon>Bacteria</taxon>
        <taxon>Bacillati</taxon>
        <taxon>Bacillota</taxon>
        <taxon>Clostridia</taxon>
        <taxon>Eubacteriales</taxon>
        <taxon>Clostridiaceae</taxon>
        <taxon>Clostridium</taxon>
    </lineage>
</organism>
<dbReference type="Gene3D" id="3.30.565.10">
    <property type="entry name" value="Histidine kinase-like ATPase, C-terminal domain"/>
    <property type="match status" value="1"/>
</dbReference>
<dbReference type="GO" id="GO:0005886">
    <property type="term" value="C:plasma membrane"/>
    <property type="evidence" value="ECO:0007669"/>
    <property type="project" value="TreeGrafter"/>
</dbReference>
<dbReference type="InterPro" id="IPR005467">
    <property type="entry name" value="His_kinase_dom"/>
</dbReference>
<dbReference type="SUPFAM" id="SSF55874">
    <property type="entry name" value="ATPase domain of HSP90 chaperone/DNA topoisomerase II/histidine kinase"/>
    <property type="match status" value="1"/>
</dbReference>
<keyword evidence="5" id="KW-0808">Transferase</keyword>
<keyword evidence="8" id="KW-0812">Transmembrane</keyword>
<sequence length="421" mass="48281">MTKYFTNPELKRSSLIILVLAFIMLITSFFIMNRSYNKIKINYTESTMALVGEIIKNHPELSDEIIPVITKGANEESIEAGRKVLSEYGFNENLEIKFVPTMNDSYNMALKGILSCLVIFFIIIFLQNSIQYIRIYKILERLIMAAENIVEYNFDVGIYENAEGTFAKLAYSFNNMRVIIRNNFLAIQKEKNFLVDILSDISHQLKTPISSLIIYNDILLNRNLNEEKRKEFLENSGKQLNRIEWLVKSLLKVAKLDAGVIKFEKNNYDINETVKDAVEALQGKAEEEKINLIFHKKDSKIMMTHDSNWLSEAIINIVKNSLEHTSEGGEVEVFTERTPVCIRIIIKDNGEGIPREEIFNIFKRFYKGKRSKKTESVGIGLALSKAIVESHDGMIEVKSKVKEGTIFTITFLAVNSNLEMP</sequence>
<feature type="transmembrane region" description="Helical" evidence="8">
    <location>
        <begin position="108"/>
        <end position="126"/>
    </location>
</feature>
<dbReference type="GO" id="GO:0000155">
    <property type="term" value="F:phosphorelay sensor kinase activity"/>
    <property type="evidence" value="ECO:0007669"/>
    <property type="project" value="InterPro"/>
</dbReference>
<dbReference type="PANTHER" id="PTHR45453">
    <property type="entry name" value="PHOSPHATE REGULON SENSOR PROTEIN PHOR"/>
    <property type="match status" value="1"/>
</dbReference>
<dbReference type="PRINTS" id="PR00344">
    <property type="entry name" value="BCTRLSENSOR"/>
</dbReference>
<reference evidence="10 11" key="1">
    <citation type="journal article" date="2015" name="Infect. Genet. Evol.">
        <title>Genomic sequences of six botulinum neurotoxin-producing strains representing three clostridial species illustrate the mobility and diversity of botulinum neurotoxin genes.</title>
        <authorList>
            <person name="Smith T.J."/>
            <person name="Hill K.K."/>
            <person name="Xie G."/>
            <person name="Foley B.T."/>
            <person name="Williamson C.H."/>
            <person name="Foster J.T."/>
            <person name="Johnson S.L."/>
            <person name="Chertkov O."/>
            <person name="Teshima H."/>
            <person name="Gibbons H.S."/>
            <person name="Johnsky L.A."/>
            <person name="Karavis M.A."/>
            <person name="Smith L.A."/>
        </authorList>
    </citation>
    <scope>NUCLEOTIDE SEQUENCE [LARGE SCALE GENOMIC DNA]</scope>
    <source>
        <strain evidence="10 11">CDC 2741</strain>
    </source>
</reference>
<evidence type="ECO:0000256" key="2">
    <source>
        <dbReference type="ARBA" id="ARBA00004370"/>
    </source>
</evidence>
<evidence type="ECO:0000256" key="3">
    <source>
        <dbReference type="ARBA" id="ARBA00012438"/>
    </source>
</evidence>
<dbReference type="InterPro" id="IPR050351">
    <property type="entry name" value="BphY/WalK/GraS-like"/>
</dbReference>